<accession>A0A5N4DCT0</accession>
<dbReference type="PANTHER" id="PTHR11431">
    <property type="entry name" value="FERRITIN"/>
    <property type="match status" value="1"/>
</dbReference>
<comment type="subcellular location">
    <subcellularLocation>
        <location evidence="3">Autolysosome</location>
    </subcellularLocation>
</comment>
<dbReference type="GO" id="GO:0006826">
    <property type="term" value="P:iron ion transport"/>
    <property type="evidence" value="ECO:0007669"/>
    <property type="project" value="InterPro"/>
</dbReference>
<dbReference type="InterPro" id="IPR012347">
    <property type="entry name" value="Ferritin-like"/>
</dbReference>
<organism evidence="8 9">
    <name type="scientific">Camelus dromedarius</name>
    <name type="common">Dromedary</name>
    <name type="synonym">Arabian camel</name>
    <dbReference type="NCBI Taxonomy" id="9838"/>
    <lineage>
        <taxon>Eukaryota</taxon>
        <taxon>Metazoa</taxon>
        <taxon>Chordata</taxon>
        <taxon>Craniata</taxon>
        <taxon>Vertebrata</taxon>
        <taxon>Euteleostomi</taxon>
        <taxon>Mammalia</taxon>
        <taxon>Eutheria</taxon>
        <taxon>Laurasiatheria</taxon>
        <taxon>Artiodactyla</taxon>
        <taxon>Tylopoda</taxon>
        <taxon>Camelidae</taxon>
        <taxon>Camelus</taxon>
    </lineage>
</organism>
<evidence type="ECO:0000256" key="4">
    <source>
        <dbReference type="ARBA" id="ARBA00045578"/>
    </source>
</evidence>
<keyword evidence="6" id="KW-0479">Metal-binding</keyword>
<dbReference type="Gene3D" id="1.20.1260.10">
    <property type="match status" value="2"/>
</dbReference>
<evidence type="ECO:0000256" key="2">
    <source>
        <dbReference type="ARBA" id="ARBA00040044"/>
    </source>
</evidence>
<proteinExistence type="inferred from homology"/>
<evidence type="ECO:0000256" key="6">
    <source>
        <dbReference type="PIRSR" id="PIRSR601519-1"/>
    </source>
</evidence>
<dbReference type="InterPro" id="IPR001519">
    <property type="entry name" value="Ferritin"/>
</dbReference>
<dbReference type="InterPro" id="IPR008331">
    <property type="entry name" value="Ferritin_DPS_dom"/>
</dbReference>
<evidence type="ECO:0000256" key="3">
    <source>
        <dbReference type="ARBA" id="ARBA00044942"/>
    </source>
</evidence>
<feature type="binding site" evidence="6">
    <location>
        <position position="100"/>
    </location>
    <ligand>
        <name>Fe cation</name>
        <dbReference type="ChEBI" id="CHEBI:24875"/>
        <label>1</label>
    </ligand>
</feature>
<comment type="caution">
    <text evidence="8">The sequence shown here is derived from an EMBL/GenBank/DDBJ whole genome shotgun (WGS) entry which is preliminary data.</text>
</comment>
<dbReference type="SUPFAM" id="SSF47240">
    <property type="entry name" value="Ferritin-like"/>
    <property type="match status" value="1"/>
</dbReference>
<dbReference type="InterPro" id="IPR009078">
    <property type="entry name" value="Ferritin-like_SF"/>
</dbReference>
<sequence length="110" mass="12707">MSSKIHQDYSAKVEATINRLVYLHLQIPYTYLSQGFYFDCKHEVQKLSQNDLGKTLDAMEATMALEEKPNQAFLDLHALVYVHTDPYPYDFLGSNFLNEQVKLVKKMATT</sequence>
<feature type="domain" description="Ferritin/DPS" evidence="7">
    <location>
        <begin position="47"/>
        <end position="109"/>
    </location>
</feature>
<gene>
    <name evidence="8" type="ORF">Cadr_000014095</name>
</gene>
<keyword evidence="6" id="KW-0408">Iron</keyword>
<dbReference type="EMBL" id="JWIN03000013">
    <property type="protein sequence ID" value="KAB1268907.1"/>
    <property type="molecule type" value="Genomic_DNA"/>
</dbReference>
<dbReference type="AlphaFoldDB" id="A0A5N4DCT0"/>
<evidence type="ECO:0000259" key="7">
    <source>
        <dbReference type="Pfam" id="PF00210"/>
    </source>
</evidence>
<evidence type="ECO:0000256" key="1">
    <source>
        <dbReference type="ARBA" id="ARBA00007513"/>
    </source>
</evidence>
<comment type="similarity">
    <text evidence="1">Belongs to the ferritin family.</text>
</comment>
<name>A0A5N4DCT0_CAMDR</name>
<dbReference type="GO" id="GO:0008198">
    <property type="term" value="F:ferrous iron binding"/>
    <property type="evidence" value="ECO:0007669"/>
    <property type="project" value="TreeGrafter"/>
</dbReference>
<dbReference type="GO" id="GO:0044754">
    <property type="term" value="C:autolysosome"/>
    <property type="evidence" value="ECO:0007669"/>
    <property type="project" value="UniProtKB-SubCell"/>
</dbReference>
<feature type="binding site" evidence="6">
    <location>
        <position position="66"/>
    </location>
    <ligand>
        <name>Fe cation</name>
        <dbReference type="ChEBI" id="CHEBI:24875"/>
        <label>1</label>
    </ligand>
</feature>
<evidence type="ECO:0000313" key="8">
    <source>
        <dbReference type="EMBL" id="KAB1268907.1"/>
    </source>
</evidence>
<dbReference type="GO" id="GO:0008199">
    <property type="term" value="F:ferric iron binding"/>
    <property type="evidence" value="ECO:0007669"/>
    <property type="project" value="InterPro"/>
</dbReference>
<dbReference type="GO" id="GO:0006879">
    <property type="term" value="P:intracellular iron ion homeostasis"/>
    <property type="evidence" value="ECO:0007669"/>
    <property type="project" value="InterPro"/>
</dbReference>
<evidence type="ECO:0000256" key="5">
    <source>
        <dbReference type="ARBA" id="ARBA00047045"/>
    </source>
</evidence>
<comment type="function">
    <text evidence="4">Stores iron in a soluble, non-toxic, readily available form. Important for iron homeostasis. Iron is taken up in the ferrous form and deposited as ferric hydroxides after oxidation. Also plays a role in delivery of iron to cells. Mediates iron uptake in capsule cells of the developing kidney. Delivery to lysosomes by the cargo receptor NCOA4 for autophagic degradation and release or iron.</text>
</comment>
<dbReference type="Pfam" id="PF00210">
    <property type="entry name" value="Ferritin"/>
    <property type="match status" value="1"/>
</dbReference>
<comment type="subunit">
    <text evidence="5">Oligomer of 24 subunits. There are two types of subunits: L (light) chain and H (heavy) chain. The major chain can be light or heavy, depending on the species and tissue type. The functional molecule forms a roughly spherical shell with a diameter of 12 nm and contains a central cavity into which the insoluble mineral iron core is deposited. Interacts with NCOA4.</text>
</comment>
<dbReference type="PANTHER" id="PTHR11431:SF47">
    <property type="entry name" value="FERRITIN LIGHT CHAIN"/>
    <property type="match status" value="1"/>
</dbReference>
<protein>
    <recommendedName>
        <fullName evidence="2">Ferritin light chain</fullName>
    </recommendedName>
</protein>
<keyword evidence="9" id="KW-1185">Reference proteome</keyword>
<evidence type="ECO:0000313" key="9">
    <source>
        <dbReference type="Proteomes" id="UP000299084"/>
    </source>
</evidence>
<dbReference type="Proteomes" id="UP000299084">
    <property type="component" value="Unassembled WGS sequence"/>
</dbReference>
<reference evidence="8 9" key="1">
    <citation type="journal article" date="2019" name="Mol. Ecol. Resour.">
        <title>Improving Illumina assemblies with Hi-C and long reads: an example with the North African dromedary.</title>
        <authorList>
            <person name="Elbers J.P."/>
            <person name="Rogers M.F."/>
            <person name="Perelman P.L."/>
            <person name="Proskuryakova A.A."/>
            <person name="Serdyukova N.A."/>
            <person name="Johnson W.E."/>
            <person name="Horin P."/>
            <person name="Corander J."/>
            <person name="Murphy D."/>
            <person name="Burger P.A."/>
        </authorList>
    </citation>
    <scope>NUCLEOTIDE SEQUENCE [LARGE SCALE GENOMIC DNA]</scope>
    <source>
        <strain evidence="8">Drom800</strain>
        <tissue evidence="8">Blood</tissue>
    </source>
</reference>